<evidence type="ECO:0000256" key="8">
    <source>
        <dbReference type="ARBA" id="ARBA00030407"/>
    </source>
</evidence>
<name>A0A2N9YDN2_9GAMM</name>
<keyword evidence="13" id="KW-1185">Reference proteome</keyword>
<dbReference type="OrthoDB" id="9803224at2"/>
<evidence type="ECO:0000256" key="7">
    <source>
        <dbReference type="ARBA" id="ARBA00029745"/>
    </source>
</evidence>
<keyword evidence="5" id="KW-0501">Molybdenum cofactor biosynthesis</keyword>
<proteinExistence type="inferred from homology"/>
<evidence type="ECO:0000256" key="6">
    <source>
        <dbReference type="ARBA" id="ARBA00026066"/>
    </source>
</evidence>
<accession>A0A2N9YDN2</accession>
<evidence type="ECO:0000256" key="2">
    <source>
        <dbReference type="ARBA" id="ARBA00005426"/>
    </source>
</evidence>
<dbReference type="EC" id="2.8.1.12" evidence="3"/>
<gene>
    <name evidence="12" type="ORF">BLE401_07645</name>
</gene>
<evidence type="ECO:0000256" key="3">
    <source>
        <dbReference type="ARBA" id="ARBA00011950"/>
    </source>
</evidence>
<sequence>MSAQLKVELTNQIFNAWTALQTYEQQLQTIHGKCGAVAVFVGTMRDYNEGDDVKSMFLEHYPQMTEKYLQKISIQAHADFTILDTLIIHRVGEILPGETIVLTAAWSAHRAAAFAACQFLIETLKASAPFWKQETLQNDSRRWVEKNTPAR</sequence>
<dbReference type="CDD" id="cd00756">
    <property type="entry name" value="MoaE"/>
    <property type="match status" value="1"/>
</dbReference>
<comment type="subunit">
    <text evidence="6">Heterotetramer of 2 MoaD subunits and 2 MoaE subunits. Also stable as homodimer. The enzyme changes between these two forms during catalysis.</text>
</comment>
<evidence type="ECO:0000256" key="10">
    <source>
        <dbReference type="ARBA" id="ARBA00032474"/>
    </source>
</evidence>
<evidence type="ECO:0000313" key="13">
    <source>
        <dbReference type="Proteomes" id="UP000234271"/>
    </source>
</evidence>
<evidence type="ECO:0000256" key="5">
    <source>
        <dbReference type="ARBA" id="ARBA00023150"/>
    </source>
</evidence>
<comment type="similarity">
    <text evidence="2">Belongs to the MoaE family.</text>
</comment>
<dbReference type="Proteomes" id="UP000234271">
    <property type="component" value="Chromosome"/>
</dbReference>
<reference evidence="13" key="1">
    <citation type="submission" date="2016-12" db="EMBL/GenBank/DDBJ databases">
        <title>Complete Genome Sequence of Beggiatoa leptomitiformis D-401.</title>
        <authorList>
            <person name="Fomenkov A."/>
            <person name="Vincze T."/>
            <person name="Grabovich M."/>
            <person name="Anton B.P."/>
            <person name="Dubinina G."/>
            <person name="Orlova M."/>
            <person name="Belousova E."/>
            <person name="Roberts R.J."/>
        </authorList>
    </citation>
    <scope>NUCLEOTIDE SEQUENCE [LARGE SCALE GENOMIC DNA]</scope>
    <source>
        <strain evidence="13">D-401</strain>
    </source>
</reference>
<dbReference type="PANTHER" id="PTHR23404">
    <property type="entry name" value="MOLYBDOPTERIN SYNTHASE RELATED"/>
    <property type="match status" value="1"/>
</dbReference>
<dbReference type="EMBL" id="CP018889">
    <property type="protein sequence ID" value="AUI68590.1"/>
    <property type="molecule type" value="Genomic_DNA"/>
</dbReference>
<protein>
    <recommendedName>
        <fullName evidence="4">Molybdopterin synthase catalytic subunit</fullName>
        <ecNumber evidence="3">2.8.1.12</ecNumber>
    </recommendedName>
    <alternativeName>
        <fullName evidence="9">MPT synthase subunit 2</fullName>
    </alternativeName>
    <alternativeName>
        <fullName evidence="7">Molybdenum cofactor biosynthesis protein E</fullName>
    </alternativeName>
    <alternativeName>
        <fullName evidence="8">Molybdopterin-converting factor large subunit</fullName>
    </alternativeName>
    <alternativeName>
        <fullName evidence="10">Molybdopterin-converting factor subunit 2</fullName>
    </alternativeName>
</protein>
<evidence type="ECO:0000256" key="1">
    <source>
        <dbReference type="ARBA" id="ARBA00005046"/>
    </source>
</evidence>
<dbReference type="InterPro" id="IPR003448">
    <property type="entry name" value="Mopterin_biosynth_MoaE"/>
</dbReference>
<dbReference type="InterPro" id="IPR036563">
    <property type="entry name" value="MoaE_sf"/>
</dbReference>
<evidence type="ECO:0000313" key="12">
    <source>
        <dbReference type="EMBL" id="AUI68590.1"/>
    </source>
</evidence>
<dbReference type="UniPathway" id="UPA00344"/>
<dbReference type="Gene3D" id="3.90.1170.40">
    <property type="entry name" value="Molybdopterin biosynthesis MoaE subunit"/>
    <property type="match status" value="1"/>
</dbReference>
<comment type="pathway">
    <text evidence="1">Cofactor biosynthesis; molybdopterin biosynthesis.</text>
</comment>
<evidence type="ECO:0000256" key="11">
    <source>
        <dbReference type="ARBA" id="ARBA00049878"/>
    </source>
</evidence>
<comment type="catalytic activity">
    <reaction evidence="11">
        <text>2 [molybdopterin-synthase sulfur-carrier protein]-C-terminal-Gly-aminoethanethioate + cyclic pyranopterin phosphate + H2O = molybdopterin + 2 [molybdopterin-synthase sulfur-carrier protein]-C-terminal Gly-Gly + 2 H(+)</text>
        <dbReference type="Rhea" id="RHEA:26333"/>
        <dbReference type="Rhea" id="RHEA-COMP:12202"/>
        <dbReference type="Rhea" id="RHEA-COMP:19907"/>
        <dbReference type="ChEBI" id="CHEBI:15377"/>
        <dbReference type="ChEBI" id="CHEBI:15378"/>
        <dbReference type="ChEBI" id="CHEBI:58698"/>
        <dbReference type="ChEBI" id="CHEBI:59648"/>
        <dbReference type="ChEBI" id="CHEBI:90778"/>
        <dbReference type="ChEBI" id="CHEBI:232372"/>
        <dbReference type="EC" id="2.8.1.12"/>
    </reaction>
</comment>
<dbReference type="Pfam" id="PF02391">
    <property type="entry name" value="MoaE"/>
    <property type="match status" value="1"/>
</dbReference>
<dbReference type="AlphaFoldDB" id="A0A2N9YDN2"/>
<dbReference type="SUPFAM" id="SSF54690">
    <property type="entry name" value="Molybdopterin synthase subunit MoaE"/>
    <property type="match status" value="1"/>
</dbReference>
<dbReference type="KEGG" id="blep:AL038_16595"/>
<dbReference type="GO" id="GO:0006777">
    <property type="term" value="P:Mo-molybdopterin cofactor biosynthetic process"/>
    <property type="evidence" value="ECO:0007669"/>
    <property type="project" value="UniProtKB-KW"/>
</dbReference>
<organism evidence="12 13">
    <name type="scientific">Beggiatoa leptomitoformis</name>
    <dbReference type="NCBI Taxonomy" id="288004"/>
    <lineage>
        <taxon>Bacteria</taxon>
        <taxon>Pseudomonadati</taxon>
        <taxon>Pseudomonadota</taxon>
        <taxon>Gammaproteobacteria</taxon>
        <taxon>Thiotrichales</taxon>
        <taxon>Thiotrichaceae</taxon>
        <taxon>Beggiatoa</taxon>
    </lineage>
</organism>
<evidence type="ECO:0000256" key="9">
    <source>
        <dbReference type="ARBA" id="ARBA00030781"/>
    </source>
</evidence>
<dbReference type="RefSeq" id="WP_062154714.1">
    <property type="nucleotide sequence ID" value="NZ_CP012373.2"/>
</dbReference>
<dbReference type="STRING" id="288004.AL038_16595"/>
<evidence type="ECO:0000256" key="4">
    <source>
        <dbReference type="ARBA" id="ARBA00013858"/>
    </source>
</evidence>
<dbReference type="GO" id="GO:0030366">
    <property type="term" value="F:molybdopterin synthase activity"/>
    <property type="evidence" value="ECO:0007669"/>
    <property type="project" value="UniProtKB-EC"/>
</dbReference>